<name>A0A9X3CE04_9VIBR</name>
<sequence length="82" mass="9621">MEALRNRTKEKHKHAFSEIDNIQLLITAYQSYVDNSKDLSEGEIKHLKREISICKTRKTKRFNKLVDRMGGGGQFSDFYRPC</sequence>
<dbReference type="Proteomes" id="UP001155586">
    <property type="component" value="Unassembled WGS sequence"/>
</dbReference>
<proteinExistence type="predicted"/>
<organism evidence="1 2">
    <name type="scientific">Vibrio paucivorans</name>
    <dbReference type="NCBI Taxonomy" id="2829489"/>
    <lineage>
        <taxon>Bacteria</taxon>
        <taxon>Pseudomonadati</taxon>
        <taxon>Pseudomonadota</taxon>
        <taxon>Gammaproteobacteria</taxon>
        <taxon>Vibrionales</taxon>
        <taxon>Vibrionaceae</taxon>
        <taxon>Vibrio</taxon>
    </lineage>
</organism>
<accession>A0A9X3CE04</accession>
<dbReference type="AlphaFoldDB" id="A0A9X3CE04"/>
<dbReference type="RefSeq" id="WP_265687486.1">
    <property type="nucleotide sequence ID" value="NZ_JAKRRX010000044.1"/>
</dbReference>
<comment type="caution">
    <text evidence="1">The sequence shown here is derived from an EMBL/GenBank/DDBJ whole genome shotgun (WGS) entry which is preliminary data.</text>
</comment>
<evidence type="ECO:0000313" key="1">
    <source>
        <dbReference type="EMBL" id="MCW8334082.1"/>
    </source>
</evidence>
<reference evidence="1" key="1">
    <citation type="submission" date="2022-02" db="EMBL/GenBank/DDBJ databases">
        <title>Vibrio sp. nov., a new bacterium isolated from Bohai sea, China.</title>
        <authorList>
            <person name="Yuan Y."/>
        </authorList>
    </citation>
    <scope>NUCLEOTIDE SEQUENCE</scope>
    <source>
        <strain evidence="1">DBSS07</strain>
    </source>
</reference>
<keyword evidence="2" id="KW-1185">Reference proteome</keyword>
<protein>
    <submittedName>
        <fullName evidence="1">Uncharacterized protein</fullName>
    </submittedName>
</protein>
<gene>
    <name evidence="1" type="ORF">MD483_09630</name>
</gene>
<evidence type="ECO:0000313" key="2">
    <source>
        <dbReference type="Proteomes" id="UP001155586"/>
    </source>
</evidence>
<dbReference type="EMBL" id="JAKRRX010000044">
    <property type="protein sequence ID" value="MCW8334082.1"/>
    <property type="molecule type" value="Genomic_DNA"/>
</dbReference>